<dbReference type="PANTHER" id="PTHR30558">
    <property type="entry name" value="EXBD MEMBRANE COMPONENT OF PMF-DRIVEN MACROMOLECULE IMPORT SYSTEM"/>
    <property type="match status" value="1"/>
</dbReference>
<evidence type="ECO:0000256" key="2">
    <source>
        <dbReference type="ARBA" id="ARBA00005811"/>
    </source>
</evidence>
<comment type="similarity">
    <text evidence="2 7">Belongs to the ExbD/TolR family.</text>
</comment>
<dbReference type="GO" id="GO:0005886">
    <property type="term" value="C:plasma membrane"/>
    <property type="evidence" value="ECO:0007669"/>
    <property type="project" value="UniProtKB-SubCell"/>
</dbReference>
<dbReference type="Pfam" id="PF02472">
    <property type="entry name" value="ExbD"/>
    <property type="match status" value="1"/>
</dbReference>
<evidence type="ECO:0000256" key="8">
    <source>
        <dbReference type="SAM" id="Phobius"/>
    </source>
</evidence>
<dbReference type="GO" id="GO:0015031">
    <property type="term" value="P:protein transport"/>
    <property type="evidence" value="ECO:0007669"/>
    <property type="project" value="UniProtKB-KW"/>
</dbReference>
<gene>
    <name evidence="9" type="ORF">CWI75_10430</name>
</gene>
<evidence type="ECO:0000313" key="9">
    <source>
        <dbReference type="EMBL" id="PLW82192.1"/>
    </source>
</evidence>
<dbReference type="GO" id="GO:0022857">
    <property type="term" value="F:transmembrane transporter activity"/>
    <property type="evidence" value="ECO:0007669"/>
    <property type="project" value="InterPro"/>
</dbReference>
<feature type="transmembrane region" description="Helical" evidence="8">
    <location>
        <begin position="12"/>
        <end position="31"/>
    </location>
</feature>
<dbReference type="Gene3D" id="3.30.420.270">
    <property type="match status" value="1"/>
</dbReference>
<keyword evidence="4 7" id="KW-0812">Transmembrane</keyword>
<keyword evidence="10" id="KW-1185">Reference proteome</keyword>
<proteinExistence type="inferred from homology"/>
<dbReference type="AlphaFoldDB" id="A0A2N5Y1C2"/>
<evidence type="ECO:0000256" key="6">
    <source>
        <dbReference type="ARBA" id="ARBA00023136"/>
    </source>
</evidence>
<dbReference type="EMBL" id="PKLZ01000008">
    <property type="protein sequence ID" value="PLW82192.1"/>
    <property type="molecule type" value="Genomic_DNA"/>
</dbReference>
<keyword evidence="7" id="KW-0653">Protein transport</keyword>
<reference evidence="10" key="1">
    <citation type="submission" date="2017-11" db="EMBL/GenBank/DDBJ databases">
        <title>The draft genome sequence of Chromatocurvus sp. F02.</title>
        <authorList>
            <person name="Du Z.-J."/>
            <person name="Chang Y.-Q."/>
        </authorList>
    </citation>
    <scope>NUCLEOTIDE SEQUENCE [LARGE SCALE GENOMIC DNA]</scope>
    <source>
        <strain evidence="10">F02</strain>
    </source>
</reference>
<evidence type="ECO:0000313" key="10">
    <source>
        <dbReference type="Proteomes" id="UP000234845"/>
    </source>
</evidence>
<evidence type="ECO:0000256" key="7">
    <source>
        <dbReference type="RuleBase" id="RU003879"/>
    </source>
</evidence>
<comment type="subcellular location">
    <subcellularLocation>
        <location evidence="1">Cell membrane</location>
        <topology evidence="1">Single-pass membrane protein</topology>
    </subcellularLocation>
    <subcellularLocation>
        <location evidence="7">Cell membrane</location>
        <topology evidence="7">Single-pass type II membrane protein</topology>
    </subcellularLocation>
</comment>
<keyword evidence="5 8" id="KW-1133">Transmembrane helix</keyword>
<evidence type="ECO:0000256" key="1">
    <source>
        <dbReference type="ARBA" id="ARBA00004162"/>
    </source>
</evidence>
<evidence type="ECO:0000256" key="3">
    <source>
        <dbReference type="ARBA" id="ARBA00022475"/>
    </source>
</evidence>
<organism evidence="9 10">
    <name type="scientific">Kineobactrum sediminis</name>
    <dbReference type="NCBI Taxonomy" id="1905677"/>
    <lineage>
        <taxon>Bacteria</taxon>
        <taxon>Pseudomonadati</taxon>
        <taxon>Pseudomonadota</taxon>
        <taxon>Gammaproteobacteria</taxon>
        <taxon>Cellvibrionales</taxon>
        <taxon>Halieaceae</taxon>
        <taxon>Kineobactrum</taxon>
    </lineage>
</organism>
<dbReference type="PANTHER" id="PTHR30558:SF3">
    <property type="entry name" value="BIOPOLYMER TRANSPORT PROTEIN EXBD-RELATED"/>
    <property type="match status" value="1"/>
</dbReference>
<dbReference type="Proteomes" id="UP000234845">
    <property type="component" value="Unassembled WGS sequence"/>
</dbReference>
<keyword evidence="3" id="KW-1003">Cell membrane</keyword>
<sequence>MKFRRQVTGEVSINLTPLIDIVFLLLIFFMVSTTFSRETQLSIDLPEASGEARDRDDRQIEILVDERGGYRVNGQALVDTRLRTLQAAIYKISVGDTTLPMVITADAQAAHQDVVRAMDAAGQMGFVHFSITTRQPSGNGSSQ</sequence>
<evidence type="ECO:0000256" key="4">
    <source>
        <dbReference type="ARBA" id="ARBA00022692"/>
    </source>
</evidence>
<comment type="caution">
    <text evidence="9">The sequence shown here is derived from an EMBL/GenBank/DDBJ whole genome shotgun (WGS) entry which is preliminary data.</text>
</comment>
<keyword evidence="7" id="KW-0813">Transport</keyword>
<protein>
    <submittedName>
        <fullName evidence="9">Biopolymer transporter ExbD</fullName>
    </submittedName>
</protein>
<evidence type="ECO:0000256" key="5">
    <source>
        <dbReference type="ARBA" id="ARBA00022989"/>
    </source>
</evidence>
<dbReference type="InterPro" id="IPR003400">
    <property type="entry name" value="ExbD"/>
</dbReference>
<keyword evidence="6 8" id="KW-0472">Membrane</keyword>
<dbReference type="RefSeq" id="WP_101521444.1">
    <property type="nucleotide sequence ID" value="NZ_PKLZ01000008.1"/>
</dbReference>
<dbReference type="OrthoDB" id="9793581at2"/>
<name>A0A2N5Y1C2_9GAMM</name>
<accession>A0A2N5Y1C2</accession>